<evidence type="ECO:0000313" key="5">
    <source>
        <dbReference type="EMBL" id="GAA2589117.1"/>
    </source>
</evidence>
<accession>A0ABN3PKP2</accession>
<evidence type="ECO:0000259" key="4">
    <source>
        <dbReference type="Pfam" id="PF01168"/>
    </source>
</evidence>
<evidence type="ECO:0000256" key="1">
    <source>
        <dbReference type="ARBA" id="ARBA00001933"/>
    </source>
</evidence>
<evidence type="ECO:0000256" key="2">
    <source>
        <dbReference type="ARBA" id="ARBA00022898"/>
    </source>
</evidence>
<comment type="cofactor">
    <cofactor evidence="1">
        <name>pyridoxal 5'-phosphate</name>
        <dbReference type="ChEBI" id="CHEBI:597326"/>
    </cofactor>
</comment>
<feature type="domain" description="Alanine racemase N-terminal" evidence="4">
    <location>
        <begin position="7"/>
        <end position="227"/>
    </location>
</feature>
<evidence type="ECO:0000313" key="6">
    <source>
        <dbReference type="Proteomes" id="UP001500274"/>
    </source>
</evidence>
<dbReference type="InterPro" id="IPR009006">
    <property type="entry name" value="Ala_racemase/Decarboxylase_C"/>
</dbReference>
<dbReference type="InterPro" id="IPR029066">
    <property type="entry name" value="PLP-binding_barrel"/>
</dbReference>
<organism evidence="5 6">
    <name type="scientific">Microbacterium binotii</name>
    <dbReference type="NCBI Taxonomy" id="462710"/>
    <lineage>
        <taxon>Bacteria</taxon>
        <taxon>Bacillati</taxon>
        <taxon>Actinomycetota</taxon>
        <taxon>Actinomycetes</taxon>
        <taxon>Micrococcales</taxon>
        <taxon>Microbacteriaceae</taxon>
        <taxon>Microbacterium</taxon>
    </lineage>
</organism>
<name>A0ABN3PKP2_9MICO</name>
<sequence>MSSVLHVDLDRLARNIAVVRARVTPAALMLVVKDDAYGHGVAQVVRRAVAEGIGWIGAFDVATALEVRRAAGQEARVFVWMIAGEGAIRSALDADLDLGVGDAALLEEVAEVARVRGLRARIHLKIDTGLHRNGIRPEEWTDAVSRVVALAREGVVELTGVWSHIAEASDEEDDLSRAAFEQAVAAVTAAGFDRPIRHLAASAASSARAEFRYDLVRVGAFCYGIRPAGGPADAELGIAPIGSWEAEVLSVDGDRVRIDAGALDGLVSALAGRVDVTTPAGPRRLVAVDGVSAAVSGWNGASVGDVVRIYGADAASPTDLAEAIGTIGEEIALRVSPLVERRYH</sequence>
<keyword evidence="2" id="KW-0663">Pyridoxal phosphate</keyword>
<comment type="caution">
    <text evidence="5">The sequence shown here is derived from an EMBL/GenBank/DDBJ whole genome shotgun (WGS) entry which is preliminary data.</text>
</comment>
<dbReference type="InterPro" id="IPR020622">
    <property type="entry name" value="Ala_racemase_pyridoxalP-BS"/>
</dbReference>
<keyword evidence="6" id="KW-1185">Reference proteome</keyword>
<dbReference type="Proteomes" id="UP001500274">
    <property type="component" value="Unassembled WGS sequence"/>
</dbReference>
<proteinExistence type="predicted"/>
<dbReference type="Gene3D" id="3.20.20.10">
    <property type="entry name" value="Alanine racemase"/>
    <property type="match status" value="1"/>
</dbReference>
<dbReference type="InterPro" id="IPR000821">
    <property type="entry name" value="Ala_racemase"/>
</dbReference>
<dbReference type="EMBL" id="BAAARI010000037">
    <property type="protein sequence ID" value="GAA2589117.1"/>
    <property type="molecule type" value="Genomic_DNA"/>
</dbReference>
<dbReference type="SUPFAM" id="SSF51419">
    <property type="entry name" value="PLP-binding barrel"/>
    <property type="match status" value="1"/>
</dbReference>
<gene>
    <name evidence="5" type="primary">alr_2</name>
    <name evidence="5" type="ORF">GCM10009862_29340</name>
</gene>
<protein>
    <submittedName>
        <fullName evidence="5">Alanine racemase</fullName>
    </submittedName>
</protein>
<reference evidence="5 6" key="1">
    <citation type="journal article" date="2019" name="Int. J. Syst. Evol. Microbiol.">
        <title>The Global Catalogue of Microorganisms (GCM) 10K type strain sequencing project: providing services to taxonomists for standard genome sequencing and annotation.</title>
        <authorList>
            <consortium name="The Broad Institute Genomics Platform"/>
            <consortium name="The Broad Institute Genome Sequencing Center for Infectious Disease"/>
            <person name="Wu L."/>
            <person name="Ma J."/>
        </authorList>
    </citation>
    <scope>NUCLEOTIDE SEQUENCE [LARGE SCALE GENOMIC DNA]</scope>
    <source>
        <strain evidence="5 6">JCM 16365</strain>
    </source>
</reference>
<dbReference type="PRINTS" id="PR00992">
    <property type="entry name" value="ALARACEMASE"/>
</dbReference>
<evidence type="ECO:0000256" key="3">
    <source>
        <dbReference type="ARBA" id="ARBA00023235"/>
    </source>
</evidence>
<dbReference type="PROSITE" id="PS00395">
    <property type="entry name" value="ALANINE_RACEMASE"/>
    <property type="match status" value="1"/>
</dbReference>
<dbReference type="InterPro" id="IPR001608">
    <property type="entry name" value="Ala_racemase_N"/>
</dbReference>
<dbReference type="Gene3D" id="2.40.37.10">
    <property type="entry name" value="Lyase, Ornithine Decarboxylase, Chain A, domain 1"/>
    <property type="match status" value="2"/>
</dbReference>
<dbReference type="PANTHER" id="PTHR30511">
    <property type="entry name" value="ALANINE RACEMASE"/>
    <property type="match status" value="1"/>
</dbReference>
<dbReference type="SUPFAM" id="SSF50621">
    <property type="entry name" value="Alanine racemase C-terminal domain-like"/>
    <property type="match status" value="1"/>
</dbReference>
<keyword evidence="3" id="KW-0413">Isomerase</keyword>
<dbReference type="RefSeq" id="WP_344230748.1">
    <property type="nucleotide sequence ID" value="NZ_BAAARI010000037.1"/>
</dbReference>
<dbReference type="Pfam" id="PF01168">
    <property type="entry name" value="Ala_racemase_N"/>
    <property type="match status" value="1"/>
</dbReference>
<dbReference type="PANTHER" id="PTHR30511:SF0">
    <property type="entry name" value="ALANINE RACEMASE, CATABOLIC-RELATED"/>
    <property type="match status" value="1"/>
</dbReference>